<feature type="compositionally biased region" description="Basic and acidic residues" evidence="6">
    <location>
        <begin position="289"/>
        <end position="300"/>
    </location>
</feature>
<evidence type="ECO:0000313" key="9">
    <source>
        <dbReference type="Proteomes" id="UP000030680"/>
    </source>
</evidence>
<dbReference type="InterPro" id="IPR035979">
    <property type="entry name" value="RBD_domain_sf"/>
</dbReference>
<evidence type="ECO:0000256" key="6">
    <source>
        <dbReference type="SAM" id="MobiDB-lite"/>
    </source>
</evidence>
<keyword evidence="3" id="KW-0866">Nonsense-mediated mRNA decay</keyword>
<accession>M2Y0P5</accession>
<dbReference type="GO" id="GO:0005737">
    <property type="term" value="C:cytoplasm"/>
    <property type="evidence" value="ECO:0007669"/>
    <property type="project" value="TreeGrafter"/>
</dbReference>
<dbReference type="PANTHER" id="PTHR13112:SF0">
    <property type="entry name" value="FI21285P1"/>
    <property type="match status" value="1"/>
</dbReference>
<organism evidence="8 9">
    <name type="scientific">Galdieria sulphuraria</name>
    <name type="common">Red alga</name>
    <dbReference type="NCBI Taxonomy" id="130081"/>
    <lineage>
        <taxon>Eukaryota</taxon>
        <taxon>Rhodophyta</taxon>
        <taxon>Bangiophyceae</taxon>
        <taxon>Galdieriales</taxon>
        <taxon>Galdieriaceae</taxon>
        <taxon>Galdieria</taxon>
    </lineage>
</organism>
<dbReference type="InterPro" id="IPR012677">
    <property type="entry name" value="Nucleotide-bd_a/b_plait_sf"/>
</dbReference>
<dbReference type="GO" id="GO:0045727">
    <property type="term" value="P:positive regulation of translation"/>
    <property type="evidence" value="ECO:0007669"/>
    <property type="project" value="TreeGrafter"/>
</dbReference>
<dbReference type="GO" id="GO:0005730">
    <property type="term" value="C:nucleolus"/>
    <property type="evidence" value="ECO:0007669"/>
    <property type="project" value="TreeGrafter"/>
</dbReference>
<evidence type="ECO:0000313" key="8">
    <source>
        <dbReference type="EMBL" id="EME29498.1"/>
    </source>
</evidence>
<dbReference type="Gene3D" id="3.30.70.330">
    <property type="match status" value="1"/>
</dbReference>
<evidence type="ECO:0000256" key="2">
    <source>
        <dbReference type="ARBA" id="ARBA00005991"/>
    </source>
</evidence>
<dbReference type="Gramene" id="EME29498">
    <property type="protein sequence ID" value="EME29498"/>
    <property type="gene ID" value="Gasu_31370"/>
</dbReference>
<keyword evidence="9" id="KW-1185">Reference proteome</keyword>
<dbReference type="PANTHER" id="PTHR13112">
    <property type="entry name" value="UPF3 REGULATOR OF NONSENSE TRANSCRIPTS-LIKE PROTEIN"/>
    <property type="match status" value="1"/>
</dbReference>
<comment type="similarity">
    <text evidence="2">Belongs to the RENT3 family.</text>
</comment>
<dbReference type="InterPro" id="IPR000504">
    <property type="entry name" value="RRM_dom"/>
</dbReference>
<evidence type="ECO:0000256" key="4">
    <source>
        <dbReference type="ARBA" id="ARBA00023242"/>
    </source>
</evidence>
<evidence type="ECO:0000256" key="5">
    <source>
        <dbReference type="PROSITE-ProRule" id="PRU00176"/>
    </source>
</evidence>
<dbReference type="KEGG" id="gsl:Gasu_31370"/>
<name>M2Y0P5_GALSU</name>
<proteinExistence type="inferred from homology"/>
<keyword evidence="5" id="KW-0694">RNA-binding</keyword>
<dbReference type="GO" id="GO:0003729">
    <property type="term" value="F:mRNA binding"/>
    <property type="evidence" value="ECO:0007669"/>
    <property type="project" value="TreeGrafter"/>
</dbReference>
<evidence type="ECO:0000256" key="1">
    <source>
        <dbReference type="ARBA" id="ARBA00004123"/>
    </source>
</evidence>
<feature type="region of interest" description="Disordered" evidence="6">
    <location>
        <begin position="1"/>
        <end position="55"/>
    </location>
</feature>
<dbReference type="RefSeq" id="XP_005706018.1">
    <property type="nucleotide sequence ID" value="XM_005705961.1"/>
</dbReference>
<protein>
    <recommendedName>
        <fullName evidence="7">RRM domain-containing protein</fullName>
    </recommendedName>
</protein>
<comment type="subcellular location">
    <subcellularLocation>
        <location evidence="1">Nucleus</location>
    </subcellularLocation>
</comment>
<dbReference type="SUPFAM" id="SSF54928">
    <property type="entry name" value="RNA-binding domain, RBD"/>
    <property type="match status" value="1"/>
</dbReference>
<gene>
    <name evidence="8" type="ORF">Gasu_31370</name>
</gene>
<dbReference type="GeneID" id="17088288"/>
<dbReference type="GO" id="GO:0000184">
    <property type="term" value="P:nuclear-transcribed mRNA catabolic process, nonsense-mediated decay"/>
    <property type="evidence" value="ECO:0007669"/>
    <property type="project" value="UniProtKB-KW"/>
</dbReference>
<evidence type="ECO:0000256" key="3">
    <source>
        <dbReference type="ARBA" id="ARBA00023161"/>
    </source>
</evidence>
<feature type="domain" description="RRM" evidence="7">
    <location>
        <begin position="110"/>
        <end position="203"/>
    </location>
</feature>
<dbReference type="Pfam" id="PF03467">
    <property type="entry name" value="Smg4_UPF3"/>
    <property type="match status" value="1"/>
</dbReference>
<dbReference type="STRING" id="130081.M2Y0P5"/>
<keyword evidence="4" id="KW-0539">Nucleus</keyword>
<sequence length="342" mass="39232">MRHSSSRDSASSRSFYERTRWSSRSSTYREKNFAKQGYVQTGSDRDDFARSFYPKRGPGSFKGAFVERKEESSRIQRPYKNYHKYVPDISRNNHNVANYPLRKENSPYLVKVWVRNLPPSYSEDDFHMAFESAGHSFSLVAWCQFYPGCPASRKETLSSAKKGFAYLAFQSLEDALGFEKEYSGLKLKDTNNGVEYGIRVFRALFPKVPSKFRCRDSCVATIFEDADFRRFEESLNGTQDEREQSEGNLSVINATSDSDDRQCQQVNNRTQSVSAADLAFDKGIGSQERTVKSSNGEKDTIQSNIPTKQRYSQRITEKVSSSSRSRLTPRYRVKSKTEQGQK</sequence>
<dbReference type="Proteomes" id="UP000030680">
    <property type="component" value="Unassembled WGS sequence"/>
</dbReference>
<dbReference type="PROSITE" id="PS50102">
    <property type="entry name" value="RRM"/>
    <property type="match status" value="1"/>
</dbReference>
<dbReference type="InterPro" id="IPR005120">
    <property type="entry name" value="UPF3_dom"/>
</dbReference>
<evidence type="ECO:0000259" key="7">
    <source>
        <dbReference type="PROSITE" id="PS50102"/>
    </source>
</evidence>
<dbReference type="EMBL" id="KB454508">
    <property type="protein sequence ID" value="EME29498.1"/>
    <property type="molecule type" value="Genomic_DNA"/>
</dbReference>
<dbReference type="OrthoDB" id="18087at2759"/>
<dbReference type="InterPro" id="IPR039722">
    <property type="entry name" value="Upf3"/>
</dbReference>
<feature type="compositionally biased region" description="Polar residues" evidence="6">
    <location>
        <begin position="301"/>
        <end position="326"/>
    </location>
</feature>
<reference evidence="9" key="1">
    <citation type="journal article" date="2013" name="Science">
        <title>Gene transfer from bacteria and archaea facilitated evolution of an extremophilic eukaryote.</title>
        <authorList>
            <person name="Schonknecht G."/>
            <person name="Chen W.H."/>
            <person name="Ternes C.M."/>
            <person name="Barbier G.G."/>
            <person name="Shrestha R.P."/>
            <person name="Stanke M."/>
            <person name="Brautigam A."/>
            <person name="Baker B.J."/>
            <person name="Banfield J.F."/>
            <person name="Garavito R.M."/>
            <person name="Carr K."/>
            <person name="Wilkerson C."/>
            <person name="Rensing S.A."/>
            <person name="Gagneul D."/>
            <person name="Dickenson N.E."/>
            <person name="Oesterhelt C."/>
            <person name="Lercher M.J."/>
            <person name="Weber A.P."/>
        </authorList>
    </citation>
    <scope>NUCLEOTIDE SEQUENCE [LARGE SCALE GENOMIC DNA]</scope>
    <source>
        <strain evidence="9">074W</strain>
    </source>
</reference>
<dbReference type="AlphaFoldDB" id="M2Y0P5"/>
<feature type="region of interest" description="Disordered" evidence="6">
    <location>
        <begin position="285"/>
        <end position="342"/>
    </location>
</feature>